<proteinExistence type="predicted"/>
<protein>
    <submittedName>
        <fullName evidence="1">IstB domain-containing protein ATP-binding protein</fullName>
    </submittedName>
</protein>
<reference evidence="1 2" key="1">
    <citation type="submission" date="2012-09" db="EMBL/GenBank/DDBJ databases">
        <title>Draft Genome Sequences of 6 Strains from Genus Thauera.</title>
        <authorList>
            <person name="Liu B."/>
            <person name="Shapleigh J.P."/>
            <person name="Frostegard A.H."/>
        </authorList>
    </citation>
    <scope>NUCLEOTIDE SEQUENCE [LARGE SCALE GENOMIC DNA]</scope>
    <source>
        <strain evidence="1 2">B4P</strain>
    </source>
</reference>
<dbReference type="AlphaFoldDB" id="N6ZZI6"/>
<name>N6ZZI6_9RHOO</name>
<dbReference type="EMBL" id="AMXF01000041">
    <property type="protein sequence ID" value="ENO97554.1"/>
    <property type="molecule type" value="Genomic_DNA"/>
</dbReference>
<keyword evidence="1" id="KW-0067">ATP-binding</keyword>
<keyword evidence="1" id="KW-0547">Nucleotide-binding</keyword>
<keyword evidence="2" id="KW-1185">Reference proteome</keyword>
<sequence>RLVHHAEIIALKGPSWRHKEAQERAATN</sequence>
<feature type="non-terminal residue" evidence="1">
    <location>
        <position position="1"/>
    </location>
</feature>
<accession>N6ZZI6</accession>
<dbReference type="GO" id="GO:0005524">
    <property type="term" value="F:ATP binding"/>
    <property type="evidence" value="ECO:0007669"/>
    <property type="project" value="UniProtKB-KW"/>
</dbReference>
<organism evidence="1 2">
    <name type="scientific">Thauera phenylacetica B4P</name>
    <dbReference type="NCBI Taxonomy" id="1234382"/>
    <lineage>
        <taxon>Bacteria</taxon>
        <taxon>Pseudomonadati</taxon>
        <taxon>Pseudomonadota</taxon>
        <taxon>Betaproteobacteria</taxon>
        <taxon>Rhodocyclales</taxon>
        <taxon>Zoogloeaceae</taxon>
        <taxon>Thauera</taxon>
    </lineage>
</organism>
<evidence type="ECO:0000313" key="1">
    <source>
        <dbReference type="EMBL" id="ENO97554.1"/>
    </source>
</evidence>
<dbReference type="Proteomes" id="UP000013047">
    <property type="component" value="Unassembled WGS sequence"/>
</dbReference>
<gene>
    <name evidence="1" type="ORF">C667_08123</name>
</gene>
<comment type="caution">
    <text evidence="1">The sequence shown here is derived from an EMBL/GenBank/DDBJ whole genome shotgun (WGS) entry which is preliminary data.</text>
</comment>
<evidence type="ECO:0000313" key="2">
    <source>
        <dbReference type="Proteomes" id="UP000013047"/>
    </source>
</evidence>